<dbReference type="Proteomes" id="UP000183832">
    <property type="component" value="Unassembled WGS sequence"/>
</dbReference>
<evidence type="ECO:0000313" key="1">
    <source>
        <dbReference type="EMBL" id="CRL06881.1"/>
    </source>
</evidence>
<name>A0A1J1J7K6_9DIPT</name>
<reference evidence="1 2" key="1">
    <citation type="submission" date="2015-04" db="EMBL/GenBank/DDBJ databases">
        <authorList>
            <person name="Syromyatnikov M.Y."/>
            <person name="Popov V.N."/>
        </authorList>
    </citation>
    <scope>NUCLEOTIDE SEQUENCE [LARGE SCALE GENOMIC DNA]</scope>
</reference>
<gene>
    <name evidence="1" type="ORF">CLUMA_CG019716</name>
</gene>
<accession>A0A1J1J7K6</accession>
<keyword evidence="2" id="KW-1185">Reference proteome</keyword>
<evidence type="ECO:0000313" key="2">
    <source>
        <dbReference type="Proteomes" id="UP000183832"/>
    </source>
</evidence>
<organism evidence="1 2">
    <name type="scientific">Clunio marinus</name>
    <dbReference type="NCBI Taxonomy" id="568069"/>
    <lineage>
        <taxon>Eukaryota</taxon>
        <taxon>Metazoa</taxon>
        <taxon>Ecdysozoa</taxon>
        <taxon>Arthropoda</taxon>
        <taxon>Hexapoda</taxon>
        <taxon>Insecta</taxon>
        <taxon>Pterygota</taxon>
        <taxon>Neoptera</taxon>
        <taxon>Endopterygota</taxon>
        <taxon>Diptera</taxon>
        <taxon>Nematocera</taxon>
        <taxon>Chironomoidea</taxon>
        <taxon>Chironomidae</taxon>
        <taxon>Clunio</taxon>
    </lineage>
</organism>
<proteinExistence type="predicted"/>
<protein>
    <submittedName>
        <fullName evidence="1">CLUMA_CG019716, isoform A</fullName>
    </submittedName>
</protein>
<dbReference type="AlphaFoldDB" id="A0A1J1J7K6"/>
<sequence>MNLGYVGDQIWNWVINNFVELLDCFGMMIVTQSEFHLNDELRFNKHQKAYLSVTNLLCCLKNFQKLETFNLIEDSLTLVGTRS</sequence>
<dbReference type="EMBL" id="CVRI01000067">
    <property type="protein sequence ID" value="CRL06881.1"/>
    <property type="molecule type" value="Genomic_DNA"/>
</dbReference>